<dbReference type="SUPFAM" id="SSF52172">
    <property type="entry name" value="CheY-like"/>
    <property type="match status" value="1"/>
</dbReference>
<accession>A0A1H4CMS3</accession>
<feature type="domain" description="Response regulatory" evidence="2">
    <location>
        <begin position="5"/>
        <end position="120"/>
    </location>
</feature>
<dbReference type="RefSeq" id="WP_091342447.1">
    <property type="nucleotide sequence ID" value="NZ_FNRM01000004.1"/>
</dbReference>
<dbReference type="InterPro" id="IPR011006">
    <property type="entry name" value="CheY-like_superfamily"/>
</dbReference>
<protein>
    <submittedName>
        <fullName evidence="3">Two-component system, chemotaxis family, response regulator CheY</fullName>
    </submittedName>
</protein>
<dbReference type="Pfam" id="PF00072">
    <property type="entry name" value="Response_reg"/>
    <property type="match status" value="1"/>
</dbReference>
<dbReference type="Gene3D" id="3.40.50.2300">
    <property type="match status" value="1"/>
</dbReference>
<name>A0A1H4CMS3_ALKAM</name>
<evidence type="ECO:0000313" key="3">
    <source>
        <dbReference type="EMBL" id="SEA61644.1"/>
    </source>
</evidence>
<dbReference type="Proteomes" id="UP000198773">
    <property type="component" value="Unassembled WGS sequence"/>
</dbReference>
<evidence type="ECO:0000256" key="1">
    <source>
        <dbReference type="PROSITE-ProRule" id="PRU00169"/>
    </source>
</evidence>
<reference evidence="3 4" key="1">
    <citation type="submission" date="2016-10" db="EMBL/GenBank/DDBJ databases">
        <authorList>
            <person name="de Groot N.N."/>
        </authorList>
    </citation>
    <scope>NUCLEOTIDE SEQUENCE [LARGE SCALE GENOMIC DNA]</scope>
    <source>
        <strain evidence="3 4">CGMCC 1.3430</strain>
    </source>
</reference>
<dbReference type="PANTHER" id="PTHR43228">
    <property type="entry name" value="TWO-COMPONENT RESPONSE REGULATOR"/>
    <property type="match status" value="1"/>
</dbReference>
<keyword evidence="1" id="KW-0597">Phosphoprotein</keyword>
<dbReference type="EMBL" id="FNRM01000004">
    <property type="protein sequence ID" value="SEA61644.1"/>
    <property type="molecule type" value="Genomic_DNA"/>
</dbReference>
<dbReference type="PROSITE" id="PS50110">
    <property type="entry name" value="RESPONSE_REGULATORY"/>
    <property type="match status" value="1"/>
</dbReference>
<dbReference type="SMART" id="SM00448">
    <property type="entry name" value="REC"/>
    <property type="match status" value="1"/>
</dbReference>
<organism evidence="3 4">
    <name type="scientific">Alkalimonas amylolytica</name>
    <dbReference type="NCBI Taxonomy" id="152573"/>
    <lineage>
        <taxon>Bacteria</taxon>
        <taxon>Pseudomonadati</taxon>
        <taxon>Pseudomonadota</taxon>
        <taxon>Gammaproteobacteria</taxon>
        <taxon>Alkalimonas</taxon>
    </lineage>
</organism>
<dbReference type="GO" id="GO:0000160">
    <property type="term" value="P:phosphorelay signal transduction system"/>
    <property type="evidence" value="ECO:0007669"/>
    <property type="project" value="InterPro"/>
</dbReference>
<dbReference type="AlphaFoldDB" id="A0A1H4CMS3"/>
<dbReference type="PANTHER" id="PTHR43228:SF1">
    <property type="entry name" value="TWO-COMPONENT RESPONSE REGULATOR ARR22"/>
    <property type="match status" value="1"/>
</dbReference>
<dbReference type="InterPro" id="IPR052048">
    <property type="entry name" value="ST_Response_Regulator"/>
</dbReference>
<gene>
    <name evidence="3" type="ORF">SAMN04488051_104238</name>
</gene>
<dbReference type="CDD" id="cd00156">
    <property type="entry name" value="REC"/>
    <property type="match status" value="1"/>
</dbReference>
<evidence type="ECO:0000259" key="2">
    <source>
        <dbReference type="PROSITE" id="PS50110"/>
    </source>
</evidence>
<sequence length="138" mass="14967">MNITTALIIDDNATIRELLRQTLKLLGFSLVVDANSGQQGLQQLEHQSYDVIFLDLELPDIHGTKLIHQLKALAPACPVVVVTAHNTVENLKFSVQAGAAGFIAKPFSAGKIQSILQKNLSNPQRPTPAKGFGWANRS</sequence>
<evidence type="ECO:0000313" key="4">
    <source>
        <dbReference type="Proteomes" id="UP000198773"/>
    </source>
</evidence>
<keyword evidence="4" id="KW-1185">Reference proteome</keyword>
<proteinExistence type="predicted"/>
<feature type="modified residue" description="4-aspartylphosphate" evidence="1">
    <location>
        <position position="55"/>
    </location>
</feature>
<dbReference type="OrthoDB" id="5637927at2"/>
<dbReference type="STRING" id="152573.SAMN04488051_104238"/>
<dbReference type="InterPro" id="IPR001789">
    <property type="entry name" value="Sig_transdc_resp-reg_receiver"/>
</dbReference>